<evidence type="ECO:0000259" key="3">
    <source>
        <dbReference type="Pfam" id="PF13240"/>
    </source>
</evidence>
<feature type="transmembrane region" description="Helical" evidence="2">
    <location>
        <begin position="65"/>
        <end position="89"/>
    </location>
</feature>
<feature type="region of interest" description="Disordered" evidence="1">
    <location>
        <begin position="97"/>
        <end position="131"/>
    </location>
</feature>
<evidence type="ECO:0000256" key="1">
    <source>
        <dbReference type="SAM" id="MobiDB-lite"/>
    </source>
</evidence>
<feature type="domain" description="Zinc-ribbon" evidence="3">
    <location>
        <begin position="5"/>
        <end position="27"/>
    </location>
</feature>
<proteinExistence type="predicted"/>
<dbReference type="AlphaFoldDB" id="A0AAW7YM59"/>
<name>A0AAW7YM59_9STAP</name>
<feature type="compositionally biased region" description="Basic and acidic residues" evidence="1">
    <location>
        <begin position="105"/>
        <end position="127"/>
    </location>
</feature>
<dbReference type="InterPro" id="IPR026870">
    <property type="entry name" value="Zinc_ribbon_dom"/>
</dbReference>
<evidence type="ECO:0000313" key="5">
    <source>
        <dbReference type="Proteomes" id="UP001170310"/>
    </source>
</evidence>
<dbReference type="Proteomes" id="UP001170310">
    <property type="component" value="Unassembled WGS sequence"/>
</dbReference>
<keyword evidence="5" id="KW-1185">Reference proteome</keyword>
<reference evidence="4" key="1">
    <citation type="submission" date="2023-07" db="EMBL/GenBank/DDBJ databases">
        <title>Genome content predicts the carbon catabolic preferences of heterotrophic bacteria.</title>
        <authorList>
            <person name="Gralka M."/>
        </authorList>
    </citation>
    <scope>NUCLEOTIDE SEQUENCE</scope>
    <source>
        <strain evidence="4">E2R20</strain>
    </source>
</reference>
<keyword evidence="2" id="KW-0812">Transmembrane</keyword>
<keyword evidence="2" id="KW-1133">Transmembrane helix</keyword>
<gene>
    <name evidence="4" type="ORF">Q4528_01345</name>
</gene>
<organism evidence="4 5">
    <name type="scientific">Staphylococcus pasteuri_A</name>
    <dbReference type="NCBI Taxonomy" id="3062664"/>
    <lineage>
        <taxon>Bacteria</taxon>
        <taxon>Bacillati</taxon>
        <taxon>Bacillota</taxon>
        <taxon>Bacilli</taxon>
        <taxon>Bacillales</taxon>
        <taxon>Staphylococcaceae</taxon>
        <taxon>Staphylococcus</taxon>
    </lineage>
</organism>
<sequence>MKMKYCPNCGNELKSGQAFCNKCGKSLNNQDKATSSASQNEQTNQQYPDRNQYNPQQNKKTKKPIWIVILSIIFILLIAALLYGAYYFYNNVINNSSDDNQTTETNKKSKDTSKSNDNASNDKKGSEKAPTIDVFSSNFDQGYMKSASTDGYKGIYEDMTRKEVESKFGKPTGKVDGGQTYYEKYGDLAVLYSGDKVDRVGVAPSNVSEDDFTDVYNEPDERKGDELIYDSNKDNDFSVVVHSKKGKITLIENMDQL</sequence>
<evidence type="ECO:0000256" key="2">
    <source>
        <dbReference type="SAM" id="Phobius"/>
    </source>
</evidence>
<keyword evidence="2" id="KW-0472">Membrane</keyword>
<dbReference type="Pfam" id="PF13240">
    <property type="entry name" value="Zn_Ribbon_1"/>
    <property type="match status" value="1"/>
</dbReference>
<comment type="caution">
    <text evidence="4">The sequence shown here is derived from an EMBL/GenBank/DDBJ whole genome shotgun (WGS) entry which is preliminary data.</text>
</comment>
<dbReference type="PANTHER" id="PTHR40038:SF1">
    <property type="entry name" value="MEMBRANE-ASSOCIATED PROTEIN TCAA"/>
    <property type="match status" value="1"/>
</dbReference>
<dbReference type="PANTHER" id="PTHR40038">
    <property type="entry name" value="MEMBRANE-ASSOCIATED PROTEIN TCAA"/>
    <property type="match status" value="1"/>
</dbReference>
<evidence type="ECO:0000313" key="4">
    <source>
        <dbReference type="EMBL" id="MDO6572797.1"/>
    </source>
</evidence>
<accession>A0AAW7YM59</accession>
<dbReference type="EMBL" id="JAUOQO010000001">
    <property type="protein sequence ID" value="MDO6572797.1"/>
    <property type="molecule type" value="Genomic_DNA"/>
</dbReference>
<feature type="region of interest" description="Disordered" evidence="1">
    <location>
        <begin position="31"/>
        <end position="58"/>
    </location>
</feature>
<protein>
    <submittedName>
        <fullName evidence="4">Zinc ribbon domain-containing protein</fullName>
    </submittedName>
</protein>